<dbReference type="KEGG" id="pms:KNP414_00985"/>
<dbReference type="RefSeq" id="WP_013914739.1">
    <property type="nucleotide sequence ID" value="NC_015690.1"/>
</dbReference>
<evidence type="ECO:0000256" key="4">
    <source>
        <dbReference type="ARBA" id="ARBA00023163"/>
    </source>
</evidence>
<dbReference type="SUPFAM" id="SSF46785">
    <property type="entry name" value="Winged helix' DNA-binding domain"/>
    <property type="match status" value="1"/>
</dbReference>
<evidence type="ECO:0000313" key="6">
    <source>
        <dbReference type="EMBL" id="AEI39575.1"/>
    </source>
</evidence>
<gene>
    <name evidence="6" type="ordered locus">KNP414_00985</name>
</gene>
<dbReference type="Pfam" id="PF00126">
    <property type="entry name" value="HTH_1"/>
    <property type="match status" value="1"/>
</dbReference>
<dbReference type="CDD" id="cd05466">
    <property type="entry name" value="PBP2_LTTR_substrate"/>
    <property type="match status" value="1"/>
</dbReference>
<dbReference type="InterPro" id="IPR000847">
    <property type="entry name" value="LysR_HTH_N"/>
</dbReference>
<keyword evidence="2" id="KW-0805">Transcription regulation</keyword>
<dbReference type="AlphaFoldDB" id="F8FAC2"/>
<dbReference type="PANTHER" id="PTHR30126">
    <property type="entry name" value="HTH-TYPE TRANSCRIPTIONAL REGULATOR"/>
    <property type="match status" value="1"/>
</dbReference>
<dbReference type="Gene3D" id="1.10.10.10">
    <property type="entry name" value="Winged helix-like DNA-binding domain superfamily/Winged helix DNA-binding domain"/>
    <property type="match status" value="1"/>
</dbReference>
<dbReference type="HOGENOM" id="CLU_039613_6_1_9"/>
<dbReference type="PRINTS" id="PR00039">
    <property type="entry name" value="HTHLYSR"/>
</dbReference>
<keyword evidence="4" id="KW-0804">Transcription</keyword>
<dbReference type="GO" id="GO:0000976">
    <property type="term" value="F:transcription cis-regulatory region binding"/>
    <property type="evidence" value="ECO:0007669"/>
    <property type="project" value="TreeGrafter"/>
</dbReference>
<evidence type="ECO:0000256" key="1">
    <source>
        <dbReference type="ARBA" id="ARBA00009437"/>
    </source>
</evidence>
<dbReference type="EMBL" id="CP002869">
    <property type="protein sequence ID" value="AEI39575.1"/>
    <property type="molecule type" value="Genomic_DNA"/>
</dbReference>
<accession>F8FAC2</accession>
<evidence type="ECO:0000256" key="3">
    <source>
        <dbReference type="ARBA" id="ARBA00023125"/>
    </source>
</evidence>
<dbReference type="InterPro" id="IPR005119">
    <property type="entry name" value="LysR_subst-bd"/>
</dbReference>
<dbReference type="GO" id="GO:0003700">
    <property type="term" value="F:DNA-binding transcription factor activity"/>
    <property type="evidence" value="ECO:0007669"/>
    <property type="project" value="InterPro"/>
</dbReference>
<dbReference type="Pfam" id="PF03466">
    <property type="entry name" value="LysR_substrate"/>
    <property type="match status" value="1"/>
</dbReference>
<dbReference type="Proteomes" id="UP000006620">
    <property type="component" value="Chromosome"/>
</dbReference>
<evidence type="ECO:0000313" key="7">
    <source>
        <dbReference type="Proteomes" id="UP000006620"/>
    </source>
</evidence>
<keyword evidence="3" id="KW-0238">DNA-binding</keyword>
<dbReference type="InterPro" id="IPR036390">
    <property type="entry name" value="WH_DNA-bd_sf"/>
</dbReference>
<sequence length="299" mass="33242">MWEWLEGRAFRTFLAVVEEGSFSRAAERLGYVQSTVTTQIRQLEEAAGRRLFDRLPRGVEPTEAGRKLALYARRFLELGEELAGELQEEGEPRGAVRLQVLESFAAGHLWGPLRRFMELYPGIDLRIETGFQQETVEAVRSRGTELGLVPRDPERPDLRFDALFEDELVWAAVPGVASRLERGGYDGLGGCRVVGFGPGCLYTAEAESLLGIHGAAVRTRAEFSSPDMIRQALLSGWGAAYVPRSTIRGELERGELAAVTALGSRPLTHGLISSRHRELTRAGEMLRRFLVETFRGLQT</sequence>
<feature type="domain" description="HTH lysR-type" evidence="5">
    <location>
        <begin position="8"/>
        <end position="62"/>
    </location>
</feature>
<dbReference type="PANTHER" id="PTHR30126:SF40">
    <property type="entry name" value="HTH-TYPE TRANSCRIPTIONAL REGULATOR GLTR"/>
    <property type="match status" value="1"/>
</dbReference>
<dbReference type="Gene3D" id="3.40.190.10">
    <property type="entry name" value="Periplasmic binding protein-like II"/>
    <property type="match status" value="2"/>
</dbReference>
<dbReference type="InterPro" id="IPR036388">
    <property type="entry name" value="WH-like_DNA-bd_sf"/>
</dbReference>
<evidence type="ECO:0000259" key="5">
    <source>
        <dbReference type="PROSITE" id="PS50931"/>
    </source>
</evidence>
<reference evidence="7" key="1">
    <citation type="submission" date="2011-06" db="EMBL/GenBank/DDBJ databases">
        <title>Complete genome sequence of Paenibacillus mucilaginosus KNP414.</title>
        <authorList>
            <person name="Wang J."/>
            <person name="Hu S."/>
            <person name="Hu X."/>
            <person name="Zhang B."/>
            <person name="Dong D."/>
            <person name="Zhang S."/>
            <person name="Zhao K."/>
            <person name="Wu D."/>
        </authorList>
    </citation>
    <scope>NUCLEOTIDE SEQUENCE [LARGE SCALE GENOMIC DNA]</scope>
    <source>
        <strain evidence="7">KNP414</strain>
    </source>
</reference>
<name>F8FAC2_PAEMK</name>
<dbReference type="PATRIC" id="fig|1036673.3.peg.884"/>
<organism evidence="6 7">
    <name type="scientific">Paenibacillus mucilaginosus (strain KNP414)</name>
    <dbReference type="NCBI Taxonomy" id="1036673"/>
    <lineage>
        <taxon>Bacteria</taxon>
        <taxon>Bacillati</taxon>
        <taxon>Bacillota</taxon>
        <taxon>Bacilli</taxon>
        <taxon>Bacillales</taxon>
        <taxon>Paenibacillaceae</taxon>
        <taxon>Paenibacillus</taxon>
    </lineage>
</organism>
<dbReference type="FunFam" id="1.10.10.10:FF:000001">
    <property type="entry name" value="LysR family transcriptional regulator"/>
    <property type="match status" value="1"/>
</dbReference>
<dbReference type="SUPFAM" id="SSF53850">
    <property type="entry name" value="Periplasmic binding protein-like II"/>
    <property type="match status" value="1"/>
</dbReference>
<proteinExistence type="inferred from homology"/>
<comment type="similarity">
    <text evidence="1">Belongs to the LysR transcriptional regulatory family.</text>
</comment>
<evidence type="ECO:0000256" key="2">
    <source>
        <dbReference type="ARBA" id="ARBA00023015"/>
    </source>
</evidence>
<protein>
    <submittedName>
        <fullName evidence="6">YwqM</fullName>
    </submittedName>
</protein>
<dbReference type="PROSITE" id="PS50931">
    <property type="entry name" value="HTH_LYSR"/>
    <property type="match status" value="1"/>
</dbReference>
<reference evidence="6 7" key="2">
    <citation type="journal article" date="2013" name="Genome Announc.">
        <title>Genome Sequence of Growth-Improving Paenibacillus mucilaginosus Strain KNP414.</title>
        <authorList>
            <person name="Lu J.J."/>
            <person name="Wang J.F."/>
            <person name="Hu X.F."/>
        </authorList>
    </citation>
    <scope>NUCLEOTIDE SEQUENCE [LARGE SCALE GENOMIC DNA]</scope>
    <source>
        <strain evidence="6 7">KNP414</strain>
    </source>
</reference>